<dbReference type="CTD" id="564072"/>
<protein>
    <submittedName>
        <fullName evidence="3 4">Tumor protein p53-inducible nuclear protein 2</fullName>
    </submittedName>
</protein>
<evidence type="ECO:0000313" key="4">
    <source>
        <dbReference type="RefSeq" id="XP_040926886.1"/>
    </source>
</evidence>
<evidence type="ECO:0000313" key="3">
    <source>
        <dbReference type="RefSeq" id="XP_040926885.1"/>
    </source>
</evidence>
<dbReference type="Proteomes" id="UP000515150">
    <property type="component" value="Chromosome 5"/>
</dbReference>
<proteinExistence type="predicted"/>
<name>A0A8M1HEJ3_BETSP</name>
<dbReference type="RefSeq" id="XP_055365099.1">
    <property type="nucleotide sequence ID" value="XM_055509124.1"/>
</dbReference>
<dbReference type="AlphaFoldDB" id="A0A8M1HEJ3"/>
<dbReference type="KEGG" id="bspl:121202268"/>
<accession>A0A8M1HEJ3</accession>
<dbReference type="RefSeq" id="XP_040926885.1">
    <property type="nucleotide sequence ID" value="XM_041070951.2"/>
</dbReference>
<dbReference type="OrthoDB" id="10041339at2759"/>
<organism evidence="2 4">
    <name type="scientific">Betta splendens</name>
    <name type="common">Siamese fighting fish</name>
    <dbReference type="NCBI Taxonomy" id="158456"/>
    <lineage>
        <taxon>Eukaryota</taxon>
        <taxon>Metazoa</taxon>
        <taxon>Chordata</taxon>
        <taxon>Craniata</taxon>
        <taxon>Vertebrata</taxon>
        <taxon>Euteleostomi</taxon>
        <taxon>Actinopterygii</taxon>
        <taxon>Neopterygii</taxon>
        <taxon>Teleostei</taxon>
        <taxon>Neoteleostei</taxon>
        <taxon>Acanthomorphata</taxon>
        <taxon>Anabantaria</taxon>
        <taxon>Anabantiformes</taxon>
        <taxon>Anabantoidei</taxon>
        <taxon>Osphronemidae</taxon>
        <taxon>Betta</taxon>
    </lineage>
</organism>
<reference evidence="3 4" key="1">
    <citation type="submission" date="2025-04" db="UniProtKB">
        <authorList>
            <consortium name="RefSeq"/>
        </authorList>
    </citation>
    <scope>IDENTIFICATION</scope>
</reference>
<evidence type="ECO:0000256" key="1">
    <source>
        <dbReference type="SAM" id="MobiDB-lite"/>
    </source>
</evidence>
<dbReference type="RefSeq" id="XP_040926886.1">
    <property type="nucleotide sequence ID" value="XM_041070952.2"/>
</dbReference>
<dbReference type="GeneID" id="121202268"/>
<feature type="compositionally biased region" description="Polar residues" evidence="1">
    <location>
        <begin position="34"/>
        <end position="51"/>
    </location>
</feature>
<keyword evidence="2" id="KW-1185">Reference proteome</keyword>
<evidence type="ECO:0000313" key="2">
    <source>
        <dbReference type="Proteomes" id="UP000515150"/>
    </source>
</evidence>
<gene>
    <name evidence="3 4 5" type="primary">tp53inp2</name>
</gene>
<evidence type="ECO:0000313" key="5">
    <source>
        <dbReference type="RefSeq" id="XP_055365099.1"/>
    </source>
</evidence>
<sequence>MFRTLSRLLFGGEEETPEAVDVVEEGWLVVSHQEAGTTENQDLPPDSQQADSAPHGDTVANIETSVSDPEATVQTSPASASFSQPKALTEAMQSACIQKAKALADRHHVSRNAIQRLNRVRQGVQHPSFHLQQPGHRNLSH</sequence>
<feature type="region of interest" description="Disordered" evidence="1">
    <location>
        <begin position="32"/>
        <end position="89"/>
    </location>
</feature>
<feature type="compositionally biased region" description="Polar residues" evidence="1">
    <location>
        <begin position="61"/>
        <end position="89"/>
    </location>
</feature>